<dbReference type="Gene3D" id="3.40.190.10">
    <property type="entry name" value="Periplasmic binding protein-like II"/>
    <property type="match status" value="2"/>
</dbReference>
<dbReference type="SUPFAM" id="SSF53850">
    <property type="entry name" value="Periplasmic binding protein-like II"/>
    <property type="match status" value="1"/>
</dbReference>
<dbReference type="GO" id="GO:0032993">
    <property type="term" value="C:protein-DNA complex"/>
    <property type="evidence" value="ECO:0007669"/>
    <property type="project" value="TreeGrafter"/>
</dbReference>
<dbReference type="GO" id="GO:0003677">
    <property type="term" value="F:DNA binding"/>
    <property type="evidence" value="ECO:0007669"/>
    <property type="project" value="UniProtKB-KW"/>
</dbReference>
<feature type="domain" description="HTH lysR-type" evidence="6">
    <location>
        <begin position="2"/>
        <end position="59"/>
    </location>
</feature>
<keyword evidence="3" id="KW-0238">DNA-binding</keyword>
<dbReference type="Pfam" id="PF00126">
    <property type="entry name" value="HTH_1"/>
    <property type="match status" value="1"/>
</dbReference>
<evidence type="ECO:0000256" key="4">
    <source>
        <dbReference type="ARBA" id="ARBA00023163"/>
    </source>
</evidence>
<evidence type="ECO:0000256" key="5">
    <source>
        <dbReference type="SAM" id="Coils"/>
    </source>
</evidence>
<keyword evidence="2" id="KW-0805">Transcription regulation</keyword>
<dbReference type="GO" id="GO:0003700">
    <property type="term" value="F:DNA-binding transcription factor activity"/>
    <property type="evidence" value="ECO:0007669"/>
    <property type="project" value="InterPro"/>
</dbReference>
<reference evidence="7" key="2">
    <citation type="submission" date="2023-01" db="EMBL/GenBank/DDBJ databases">
        <authorList>
            <person name="Sun Q."/>
            <person name="Evtushenko L."/>
        </authorList>
    </citation>
    <scope>NUCLEOTIDE SEQUENCE</scope>
    <source>
        <strain evidence="7">VKM B-2748</strain>
    </source>
</reference>
<keyword evidence="4" id="KW-0804">Transcription</keyword>
<dbReference type="Gene3D" id="1.10.10.10">
    <property type="entry name" value="Winged helix-like DNA-binding domain superfamily/Winged helix DNA-binding domain"/>
    <property type="match status" value="1"/>
</dbReference>
<dbReference type="AlphaFoldDB" id="A0A9W6JM89"/>
<accession>A0A9W6JM89</accession>
<dbReference type="InterPro" id="IPR036388">
    <property type="entry name" value="WH-like_DNA-bd_sf"/>
</dbReference>
<dbReference type="RefSeq" id="WP_271200254.1">
    <property type="nucleotide sequence ID" value="NZ_BSFL01000002.1"/>
</dbReference>
<name>A0A9W6JM89_9HYPH</name>
<evidence type="ECO:0000313" key="8">
    <source>
        <dbReference type="Proteomes" id="UP001143309"/>
    </source>
</evidence>
<evidence type="ECO:0000256" key="1">
    <source>
        <dbReference type="ARBA" id="ARBA00009437"/>
    </source>
</evidence>
<comment type="caution">
    <text evidence="7">The sequence shown here is derived from an EMBL/GenBank/DDBJ whole genome shotgun (WGS) entry which is preliminary data.</text>
</comment>
<protein>
    <submittedName>
        <fullName evidence="7">LysR family transcriptional regulator</fullName>
    </submittedName>
</protein>
<dbReference type="Proteomes" id="UP001143309">
    <property type="component" value="Unassembled WGS sequence"/>
</dbReference>
<evidence type="ECO:0000259" key="6">
    <source>
        <dbReference type="PROSITE" id="PS50931"/>
    </source>
</evidence>
<comment type="similarity">
    <text evidence="1">Belongs to the LysR transcriptional regulatory family.</text>
</comment>
<evidence type="ECO:0000313" key="7">
    <source>
        <dbReference type="EMBL" id="GLK79757.1"/>
    </source>
</evidence>
<dbReference type="EMBL" id="BSFL01000002">
    <property type="protein sequence ID" value="GLK79757.1"/>
    <property type="molecule type" value="Genomic_DNA"/>
</dbReference>
<dbReference type="PANTHER" id="PTHR30346:SF0">
    <property type="entry name" value="HCA OPERON TRANSCRIPTIONAL ACTIVATOR HCAR"/>
    <property type="match status" value="1"/>
</dbReference>
<dbReference type="SUPFAM" id="SSF46785">
    <property type="entry name" value="Winged helix' DNA-binding domain"/>
    <property type="match status" value="1"/>
</dbReference>
<dbReference type="Pfam" id="PF03466">
    <property type="entry name" value="LysR_substrate"/>
    <property type="match status" value="1"/>
</dbReference>
<keyword evidence="5" id="KW-0175">Coiled coil</keyword>
<evidence type="ECO:0000256" key="3">
    <source>
        <dbReference type="ARBA" id="ARBA00023125"/>
    </source>
</evidence>
<dbReference type="PROSITE" id="PS50931">
    <property type="entry name" value="HTH_LYSR"/>
    <property type="match status" value="1"/>
</dbReference>
<reference evidence="7" key="1">
    <citation type="journal article" date="2014" name="Int. J. Syst. Evol. Microbiol.">
        <title>Complete genome sequence of Corynebacterium casei LMG S-19264T (=DSM 44701T), isolated from a smear-ripened cheese.</title>
        <authorList>
            <consortium name="US DOE Joint Genome Institute (JGI-PGF)"/>
            <person name="Walter F."/>
            <person name="Albersmeier A."/>
            <person name="Kalinowski J."/>
            <person name="Ruckert C."/>
        </authorList>
    </citation>
    <scope>NUCLEOTIDE SEQUENCE</scope>
    <source>
        <strain evidence="7">VKM B-2748</strain>
    </source>
</reference>
<proteinExistence type="inferred from homology"/>
<dbReference type="FunFam" id="1.10.10.10:FF:000001">
    <property type="entry name" value="LysR family transcriptional regulator"/>
    <property type="match status" value="1"/>
</dbReference>
<sequence length="292" mass="31774">MLELAQARAFLVVAGELNFGRAARRLNLTQSALSRQVQALERALDARLFERTTRSVTLTPAGQAFMAEAQALLRRSEDAVQAVRRAAGRSAGALTVGFIGTTCYGYLPRLVARARRELPDVALTWRELDSAEQVVELEFGRIDLGLVRPIPETRRVRSRCVMRETLALALPADHPLAARRRPPLGLLAGAPFIAYAPEARHLHDIVEGVLSEAGVEPVRIQQMKHAQAILALVSTGLGLAIVPSEARNACFDNVVFRPLDLGAARAELHAVWSDDNRNPALGPFAALLDDGF</sequence>
<dbReference type="PRINTS" id="PR00039">
    <property type="entry name" value="HTHLYSR"/>
</dbReference>
<gene>
    <name evidence="7" type="ORF">GCM10008174_14980</name>
</gene>
<dbReference type="InterPro" id="IPR000847">
    <property type="entry name" value="LysR_HTH_N"/>
</dbReference>
<organism evidence="7 8">
    <name type="scientific">Methylopila turkensis</name>
    <dbReference type="NCBI Taxonomy" id="1437816"/>
    <lineage>
        <taxon>Bacteria</taxon>
        <taxon>Pseudomonadati</taxon>
        <taxon>Pseudomonadota</taxon>
        <taxon>Alphaproteobacteria</taxon>
        <taxon>Hyphomicrobiales</taxon>
        <taxon>Methylopilaceae</taxon>
        <taxon>Methylopila</taxon>
    </lineage>
</organism>
<dbReference type="InterPro" id="IPR005119">
    <property type="entry name" value="LysR_subst-bd"/>
</dbReference>
<dbReference type="InterPro" id="IPR036390">
    <property type="entry name" value="WH_DNA-bd_sf"/>
</dbReference>
<dbReference type="PANTHER" id="PTHR30346">
    <property type="entry name" value="TRANSCRIPTIONAL DUAL REGULATOR HCAR-RELATED"/>
    <property type="match status" value="1"/>
</dbReference>
<evidence type="ECO:0000256" key="2">
    <source>
        <dbReference type="ARBA" id="ARBA00023015"/>
    </source>
</evidence>
<feature type="coiled-coil region" evidence="5">
    <location>
        <begin position="23"/>
        <end position="86"/>
    </location>
</feature>
<keyword evidence="8" id="KW-1185">Reference proteome</keyword>